<name>A0ABQ8SDY6_PERAM</name>
<gene>
    <name evidence="2" type="ORF">ANN_20645</name>
</gene>
<feature type="compositionally biased region" description="Polar residues" evidence="1">
    <location>
        <begin position="135"/>
        <end position="144"/>
    </location>
</feature>
<evidence type="ECO:0000313" key="2">
    <source>
        <dbReference type="EMBL" id="KAJ4432031.1"/>
    </source>
</evidence>
<feature type="region of interest" description="Disordered" evidence="1">
    <location>
        <begin position="134"/>
        <end position="155"/>
    </location>
</feature>
<dbReference type="Proteomes" id="UP001148838">
    <property type="component" value="Unassembled WGS sequence"/>
</dbReference>
<organism evidence="2 3">
    <name type="scientific">Periplaneta americana</name>
    <name type="common">American cockroach</name>
    <name type="synonym">Blatta americana</name>
    <dbReference type="NCBI Taxonomy" id="6978"/>
    <lineage>
        <taxon>Eukaryota</taxon>
        <taxon>Metazoa</taxon>
        <taxon>Ecdysozoa</taxon>
        <taxon>Arthropoda</taxon>
        <taxon>Hexapoda</taxon>
        <taxon>Insecta</taxon>
        <taxon>Pterygota</taxon>
        <taxon>Neoptera</taxon>
        <taxon>Polyneoptera</taxon>
        <taxon>Dictyoptera</taxon>
        <taxon>Blattodea</taxon>
        <taxon>Blattoidea</taxon>
        <taxon>Blattidae</taxon>
        <taxon>Blattinae</taxon>
        <taxon>Periplaneta</taxon>
    </lineage>
</organism>
<protein>
    <submittedName>
        <fullName evidence="2">Uncharacterized protein</fullName>
    </submittedName>
</protein>
<reference evidence="2 3" key="1">
    <citation type="journal article" date="2022" name="Allergy">
        <title>Genome assembly and annotation of Periplaneta americana reveal a comprehensive cockroach allergen profile.</title>
        <authorList>
            <person name="Wang L."/>
            <person name="Xiong Q."/>
            <person name="Saelim N."/>
            <person name="Wang L."/>
            <person name="Nong W."/>
            <person name="Wan A.T."/>
            <person name="Shi M."/>
            <person name="Liu X."/>
            <person name="Cao Q."/>
            <person name="Hui J.H.L."/>
            <person name="Sookrung N."/>
            <person name="Leung T.F."/>
            <person name="Tungtrongchitr A."/>
            <person name="Tsui S.K.W."/>
        </authorList>
    </citation>
    <scope>NUCLEOTIDE SEQUENCE [LARGE SCALE GENOMIC DNA]</scope>
    <source>
        <strain evidence="2">PWHHKU_190912</strain>
    </source>
</reference>
<evidence type="ECO:0000313" key="3">
    <source>
        <dbReference type="Proteomes" id="UP001148838"/>
    </source>
</evidence>
<proteinExistence type="predicted"/>
<dbReference type="EMBL" id="JAJSOF020000029">
    <property type="protein sequence ID" value="KAJ4432031.1"/>
    <property type="molecule type" value="Genomic_DNA"/>
</dbReference>
<sequence length="351" mass="39799">MSPGSCTESYPAFVHIELRENPGKNLNQVTRPDRDANPGHLVSLPDALTVTPQKNSFEEIISSTVVTKKKRTDPLADFRVLFTPEYDRLVILRRFINILGYLASECDNAGEMSPGSNTEIYPAFIHIGLRETLGKNPQQNNSSRPGIKPRPSGFAARRANRYSTAVITDGDWIEFPLRVQTENLWVTRPIFYVLYNSVQTSNRPTQQNQFCVCSQSRLKVIVKHTELVSTVRCRNMFAFSSDERVFNIELYFRTEFLRISTRNLTPLTCNRHEYQVRIEGLGTKSRTLTVISSKLGFRHLPAFCSKPLNCEVYKRKRATRLPLANARIVPLESPAMDGDPSLNPFICVAAL</sequence>
<keyword evidence="3" id="KW-1185">Reference proteome</keyword>
<accession>A0ABQ8SDY6</accession>
<comment type="caution">
    <text evidence="2">The sequence shown here is derived from an EMBL/GenBank/DDBJ whole genome shotgun (WGS) entry which is preliminary data.</text>
</comment>
<evidence type="ECO:0000256" key="1">
    <source>
        <dbReference type="SAM" id="MobiDB-lite"/>
    </source>
</evidence>